<dbReference type="GO" id="GO:0046872">
    <property type="term" value="F:metal ion binding"/>
    <property type="evidence" value="ECO:0007669"/>
    <property type="project" value="UniProtKB-KW"/>
</dbReference>
<name>A0AAU7B1A8_9ACTN</name>
<dbReference type="AlphaFoldDB" id="A0AAU7B1A8"/>
<dbReference type="InterPro" id="IPR011057">
    <property type="entry name" value="Mss4-like_sf"/>
</dbReference>
<keyword evidence="3" id="KW-0862">Zinc</keyword>
<dbReference type="EMBL" id="CP114014">
    <property type="protein sequence ID" value="XAY07655.1"/>
    <property type="molecule type" value="Genomic_DNA"/>
</dbReference>
<organism evidence="6">
    <name type="scientific">Paraconexibacter sp. AEG42_29</name>
    <dbReference type="NCBI Taxonomy" id="2997339"/>
    <lineage>
        <taxon>Bacteria</taxon>
        <taxon>Bacillati</taxon>
        <taxon>Actinomycetota</taxon>
        <taxon>Thermoleophilia</taxon>
        <taxon>Solirubrobacterales</taxon>
        <taxon>Paraconexibacteraceae</taxon>
        <taxon>Paraconexibacter</taxon>
    </lineage>
</organism>
<dbReference type="GO" id="GO:0016846">
    <property type="term" value="F:carbon-sulfur lyase activity"/>
    <property type="evidence" value="ECO:0007669"/>
    <property type="project" value="InterPro"/>
</dbReference>
<dbReference type="SUPFAM" id="SSF51316">
    <property type="entry name" value="Mss4-like"/>
    <property type="match status" value="1"/>
</dbReference>
<dbReference type="PROSITE" id="PS51891">
    <property type="entry name" value="CENP_V_GFA"/>
    <property type="match status" value="1"/>
</dbReference>
<keyword evidence="4" id="KW-0456">Lyase</keyword>
<evidence type="ECO:0000313" key="6">
    <source>
        <dbReference type="EMBL" id="XAY07655.1"/>
    </source>
</evidence>
<dbReference type="RefSeq" id="WP_354698845.1">
    <property type="nucleotide sequence ID" value="NZ_CP114014.1"/>
</dbReference>
<reference evidence="6" key="1">
    <citation type="submission" date="2022-12" db="EMBL/GenBank/DDBJ databases">
        <title>Paraconexibacter alkalitolerans sp. nov. and Baekduia alba sp. nov., isolated from soil and emended description of the genera Paraconexibacter (Chun et al., 2020) and Baekduia (An et al., 2020).</title>
        <authorList>
            <person name="Vieira S."/>
            <person name="Huber K.J."/>
            <person name="Geppert A."/>
            <person name="Wolf J."/>
            <person name="Neumann-Schaal M."/>
            <person name="Muesken M."/>
            <person name="Overmann J."/>
        </authorList>
    </citation>
    <scope>NUCLEOTIDE SEQUENCE</scope>
    <source>
        <strain evidence="6">AEG42_29</strain>
    </source>
</reference>
<evidence type="ECO:0000256" key="3">
    <source>
        <dbReference type="ARBA" id="ARBA00022833"/>
    </source>
</evidence>
<keyword evidence="2" id="KW-0479">Metal-binding</keyword>
<evidence type="ECO:0000259" key="5">
    <source>
        <dbReference type="PROSITE" id="PS51891"/>
    </source>
</evidence>
<dbReference type="PANTHER" id="PTHR33337">
    <property type="entry name" value="GFA DOMAIN-CONTAINING PROTEIN"/>
    <property type="match status" value="1"/>
</dbReference>
<sequence>MGKIEGGCLCGAITYSSEAEPILTGICHCTDCRKQSGTAFSINLGVPKDELVITGTPKTFDTMGTDRGAPAHRSFCGDCGSPIISVLGDAPDIAFIKAGTLTDPSWVEPELELWEESRLPWVDRVESDERGYFPRGLNTD</sequence>
<feature type="domain" description="CENP-V/GFA" evidence="5">
    <location>
        <begin position="4"/>
        <end position="115"/>
    </location>
</feature>
<dbReference type="PANTHER" id="PTHR33337:SF40">
    <property type="entry name" value="CENP-V_GFA DOMAIN-CONTAINING PROTEIN-RELATED"/>
    <property type="match status" value="1"/>
</dbReference>
<protein>
    <recommendedName>
        <fullName evidence="5">CENP-V/GFA domain-containing protein</fullName>
    </recommendedName>
</protein>
<evidence type="ECO:0000256" key="4">
    <source>
        <dbReference type="ARBA" id="ARBA00023239"/>
    </source>
</evidence>
<dbReference type="KEGG" id="parq:DSM112329_04543"/>
<dbReference type="InterPro" id="IPR006913">
    <property type="entry name" value="CENP-V/GFA"/>
</dbReference>
<proteinExistence type="inferred from homology"/>
<gene>
    <name evidence="6" type="ORF">DSM112329_04543</name>
</gene>
<accession>A0AAU7B1A8</accession>
<evidence type="ECO:0000256" key="2">
    <source>
        <dbReference type="ARBA" id="ARBA00022723"/>
    </source>
</evidence>
<dbReference type="Pfam" id="PF04828">
    <property type="entry name" value="GFA"/>
    <property type="match status" value="1"/>
</dbReference>
<dbReference type="Gene3D" id="3.90.1590.10">
    <property type="entry name" value="glutathione-dependent formaldehyde- activating enzyme (gfa)"/>
    <property type="match status" value="1"/>
</dbReference>
<comment type="similarity">
    <text evidence="1">Belongs to the Gfa family.</text>
</comment>
<evidence type="ECO:0000256" key="1">
    <source>
        <dbReference type="ARBA" id="ARBA00005495"/>
    </source>
</evidence>